<dbReference type="Pfam" id="PF00665">
    <property type="entry name" value="rve"/>
    <property type="match status" value="1"/>
</dbReference>
<dbReference type="InterPro" id="IPR025948">
    <property type="entry name" value="HTH-like_dom"/>
</dbReference>
<dbReference type="EMBL" id="JAJEQX010000087">
    <property type="protein sequence ID" value="MCC2256353.1"/>
    <property type="molecule type" value="Genomic_DNA"/>
</dbReference>
<dbReference type="InterPro" id="IPR009057">
    <property type="entry name" value="Homeodomain-like_sf"/>
</dbReference>
<evidence type="ECO:0000259" key="3">
    <source>
        <dbReference type="PROSITE" id="PS50994"/>
    </source>
</evidence>
<evidence type="ECO:0000313" key="5">
    <source>
        <dbReference type="Proteomes" id="UP001198151"/>
    </source>
</evidence>
<proteinExistence type="predicted"/>
<gene>
    <name evidence="4" type="ORF">LKD70_18420</name>
</gene>
<dbReference type="Gene3D" id="3.30.420.10">
    <property type="entry name" value="Ribonuclease H-like superfamily/Ribonuclease H"/>
    <property type="match status" value="1"/>
</dbReference>
<dbReference type="InterPro" id="IPR050900">
    <property type="entry name" value="Transposase_IS3/IS150/IS904"/>
</dbReference>
<organism evidence="4 5">
    <name type="scientific">Ruminococcus turbiniformis</name>
    <dbReference type="NCBI Taxonomy" id="2881258"/>
    <lineage>
        <taxon>Bacteria</taxon>
        <taxon>Bacillati</taxon>
        <taxon>Bacillota</taxon>
        <taxon>Clostridia</taxon>
        <taxon>Eubacteriales</taxon>
        <taxon>Oscillospiraceae</taxon>
        <taxon>Ruminococcus</taxon>
    </lineage>
</organism>
<comment type="function">
    <text evidence="1">Involved in the transposition of the insertion sequence.</text>
</comment>
<dbReference type="PANTHER" id="PTHR46889:SF4">
    <property type="entry name" value="TRANSPOSASE INSO FOR INSERTION SEQUENCE ELEMENT IS911B-RELATED"/>
    <property type="match status" value="1"/>
</dbReference>
<dbReference type="InterPro" id="IPR001584">
    <property type="entry name" value="Integrase_cat-core"/>
</dbReference>
<dbReference type="RefSeq" id="WP_227709308.1">
    <property type="nucleotide sequence ID" value="NZ_JAJEQX010000087.1"/>
</dbReference>
<dbReference type="InterPro" id="IPR036397">
    <property type="entry name" value="RNaseH_sf"/>
</dbReference>
<dbReference type="SUPFAM" id="SSF46689">
    <property type="entry name" value="Homeodomain-like"/>
    <property type="match status" value="3"/>
</dbReference>
<keyword evidence="5" id="KW-1185">Reference proteome</keyword>
<dbReference type="SUPFAM" id="SSF53098">
    <property type="entry name" value="Ribonuclease H-like"/>
    <property type="match status" value="1"/>
</dbReference>
<dbReference type="Pfam" id="PF13333">
    <property type="entry name" value="rve_2"/>
    <property type="match status" value="1"/>
</dbReference>
<evidence type="ECO:0000256" key="2">
    <source>
        <dbReference type="SAM" id="Coils"/>
    </source>
</evidence>
<dbReference type="Pfam" id="PF13276">
    <property type="entry name" value="HTH_21"/>
    <property type="match status" value="1"/>
</dbReference>
<protein>
    <submittedName>
        <fullName evidence="4">IS3 family transposase</fullName>
    </submittedName>
</protein>
<dbReference type="NCBIfam" id="NF033516">
    <property type="entry name" value="transpos_IS3"/>
    <property type="match status" value="1"/>
</dbReference>
<reference evidence="4 5" key="1">
    <citation type="submission" date="2021-10" db="EMBL/GenBank/DDBJ databases">
        <title>Anaerobic single-cell dispensing facilitates the cultivation of human gut bacteria.</title>
        <authorList>
            <person name="Afrizal A."/>
        </authorList>
    </citation>
    <scope>NUCLEOTIDE SEQUENCE [LARGE SCALE GENOMIC DNA]</scope>
    <source>
        <strain evidence="4 5">CLA-AA-H200</strain>
    </source>
</reference>
<evidence type="ECO:0000256" key="1">
    <source>
        <dbReference type="ARBA" id="ARBA00002286"/>
    </source>
</evidence>
<dbReference type="InterPro" id="IPR012337">
    <property type="entry name" value="RNaseH-like_sf"/>
</dbReference>
<sequence>MYSYEDRLRAVKLYIQYEKSYASVYRELGYPPSSHSIKLWYKEYEQNGDLHKSYNKTNKYSEEQRRTAIQYYVEHGRSKSRTVKALGYPTRQQLTEWIKQDLPDEVRPCTNSQSLVHLSKEQKEQAAIELCTRDGSAQEIADKYNVSRYSVYNWAWDLLGKGNVSPMPKKKRDTKVATTDEINSLKKEIEQLHSEAEELQRQVYRLRLEKDVLEKAAEIIKKDEGVSLDKLTNREKAIVIGALRNNYKLHELLDVFHMAKSSYCYHQAALKVPDKYSKLRKKIQTVFDNSSGRYGYRRIHSSLKSEKIIVSEKVVRRIMKEDKLTVLSIKRKKYNSYKGEITPAVPNVIKRDFHAEQPNMKWLTDITEFHIPAGKIYLSPIIDCFDGLPVSWTIGTSPDAALVNTMLDNAIGTLKENEHPIVHSDRGAHYRWPGWIERMENAGLTRSMSRKGCSPDNSACEGFFGRLKNEMFYGRSWRDVTIEEFIKILDEYIHWYAEKRIKLSLGGLSPIQYRQSQGLIAA</sequence>
<keyword evidence="2" id="KW-0175">Coiled coil</keyword>
<feature type="domain" description="Integrase catalytic" evidence="3">
    <location>
        <begin position="354"/>
        <end position="518"/>
    </location>
</feature>
<feature type="coiled-coil region" evidence="2">
    <location>
        <begin position="175"/>
        <end position="216"/>
    </location>
</feature>
<dbReference type="PROSITE" id="PS50994">
    <property type="entry name" value="INTEGRASE"/>
    <property type="match status" value="1"/>
</dbReference>
<dbReference type="PANTHER" id="PTHR46889">
    <property type="entry name" value="TRANSPOSASE INSF FOR INSERTION SEQUENCE IS3B-RELATED"/>
    <property type="match status" value="1"/>
</dbReference>
<accession>A0ABS8G217</accession>
<evidence type="ECO:0000313" key="4">
    <source>
        <dbReference type="EMBL" id="MCC2256353.1"/>
    </source>
</evidence>
<comment type="caution">
    <text evidence="4">The sequence shown here is derived from an EMBL/GenBank/DDBJ whole genome shotgun (WGS) entry which is preliminary data.</text>
</comment>
<dbReference type="InterPro" id="IPR048020">
    <property type="entry name" value="Transpos_IS3"/>
</dbReference>
<name>A0ABS8G217_9FIRM</name>
<dbReference type="Proteomes" id="UP001198151">
    <property type="component" value="Unassembled WGS sequence"/>
</dbReference>